<evidence type="ECO:0000313" key="1">
    <source>
        <dbReference type="EMBL" id="CEK74888.1"/>
    </source>
</evidence>
<proteinExistence type="predicted"/>
<name>A0A0B7A258_9EUPU</name>
<protein>
    <submittedName>
        <fullName evidence="1">Uncharacterized protein</fullName>
    </submittedName>
</protein>
<organism evidence="1">
    <name type="scientific">Arion vulgaris</name>
    <dbReference type="NCBI Taxonomy" id="1028688"/>
    <lineage>
        <taxon>Eukaryota</taxon>
        <taxon>Metazoa</taxon>
        <taxon>Spiralia</taxon>
        <taxon>Lophotrochozoa</taxon>
        <taxon>Mollusca</taxon>
        <taxon>Gastropoda</taxon>
        <taxon>Heterobranchia</taxon>
        <taxon>Euthyneura</taxon>
        <taxon>Panpulmonata</taxon>
        <taxon>Eupulmonata</taxon>
        <taxon>Stylommatophora</taxon>
        <taxon>Helicina</taxon>
        <taxon>Arionoidea</taxon>
        <taxon>Arionidae</taxon>
        <taxon>Arion</taxon>
    </lineage>
</organism>
<dbReference type="AlphaFoldDB" id="A0A0B7A258"/>
<reference evidence="1" key="1">
    <citation type="submission" date="2014-12" db="EMBL/GenBank/DDBJ databases">
        <title>Insight into the proteome of Arion vulgaris.</title>
        <authorList>
            <person name="Aradska J."/>
            <person name="Bulat T."/>
            <person name="Smidak R."/>
            <person name="Sarate P."/>
            <person name="Gangsoo J."/>
            <person name="Sialana F."/>
            <person name="Bilban M."/>
            <person name="Lubec G."/>
        </authorList>
    </citation>
    <scope>NUCLEOTIDE SEQUENCE</scope>
    <source>
        <tissue evidence="1">Skin</tissue>
    </source>
</reference>
<accession>A0A0B7A258</accession>
<dbReference type="EMBL" id="HACG01028023">
    <property type="protein sequence ID" value="CEK74888.1"/>
    <property type="molecule type" value="Transcribed_RNA"/>
</dbReference>
<sequence length="54" mass="6178">MKQAAYEPSTSTGKQSRSRLITVQQVINTLIQTLRCQHFIKNMFPVQVTQTVRA</sequence>
<gene>
    <name evidence="1" type="primary">ORF93005</name>
</gene>